<name>A0A0F7TKT1_PENBI</name>
<dbReference type="GO" id="GO:0008237">
    <property type="term" value="F:metallopeptidase activity"/>
    <property type="evidence" value="ECO:0007669"/>
    <property type="project" value="InterPro"/>
</dbReference>
<dbReference type="PANTHER" id="PTHR39399:SF1">
    <property type="entry name" value="PROTEIN ZPS1"/>
    <property type="match status" value="1"/>
</dbReference>
<comment type="similarity">
    <text evidence="3">Belongs to the ZPS1 family.</text>
</comment>
<dbReference type="GO" id="GO:0005178">
    <property type="term" value="F:integrin binding"/>
    <property type="evidence" value="ECO:0007669"/>
    <property type="project" value="TreeGrafter"/>
</dbReference>
<protein>
    <submittedName>
        <fullName evidence="7">Putative Major allergen Asp F2</fullName>
    </submittedName>
</protein>
<dbReference type="GO" id="GO:0005576">
    <property type="term" value="C:extracellular region"/>
    <property type="evidence" value="ECO:0007669"/>
    <property type="project" value="TreeGrafter"/>
</dbReference>
<dbReference type="PANTHER" id="PTHR39399">
    <property type="entry name" value="PROTEIN ZPS1"/>
    <property type="match status" value="1"/>
</dbReference>
<accession>A0A0F7TKT1</accession>
<dbReference type="InterPro" id="IPR024079">
    <property type="entry name" value="MetalloPept_cat_dom_sf"/>
</dbReference>
<keyword evidence="1 5" id="KW-0732">Signal</keyword>
<feature type="compositionally biased region" description="Basic and acidic residues" evidence="4">
    <location>
        <begin position="287"/>
        <end position="297"/>
    </location>
</feature>
<dbReference type="InterPro" id="IPR039124">
    <property type="entry name" value="PRA1-like"/>
</dbReference>
<dbReference type="Proteomes" id="UP000042958">
    <property type="component" value="Unassembled WGS sequence"/>
</dbReference>
<evidence type="ECO:0000256" key="2">
    <source>
        <dbReference type="ARBA" id="ARBA00023180"/>
    </source>
</evidence>
<dbReference type="CDD" id="cd11307">
    <property type="entry name" value="M35_Asp_f2_like"/>
    <property type="match status" value="1"/>
</dbReference>
<dbReference type="FunFam" id="3.40.390.10:FF:000043">
    <property type="entry name" value="Major allergen Asp F2"/>
    <property type="match status" value="1"/>
</dbReference>
<dbReference type="EMBL" id="CDHK01000002">
    <property type="protein sequence ID" value="CEJ55628.1"/>
    <property type="molecule type" value="Genomic_DNA"/>
</dbReference>
<dbReference type="SUPFAM" id="SSF55486">
    <property type="entry name" value="Metalloproteases ('zincins'), catalytic domain"/>
    <property type="match status" value="1"/>
</dbReference>
<evidence type="ECO:0000256" key="5">
    <source>
        <dbReference type="SAM" id="SignalP"/>
    </source>
</evidence>
<evidence type="ECO:0000313" key="8">
    <source>
        <dbReference type="Proteomes" id="UP000042958"/>
    </source>
</evidence>
<feature type="domain" description="Putative peptidase" evidence="6">
    <location>
        <begin position="9"/>
        <end position="245"/>
    </location>
</feature>
<dbReference type="InterPro" id="IPR029482">
    <property type="entry name" value="HRXXH"/>
</dbReference>
<evidence type="ECO:0000313" key="7">
    <source>
        <dbReference type="EMBL" id="CEJ55628.1"/>
    </source>
</evidence>
<sequence length="297" mass="32394">MALFVKIMMISVATTAALPALGSGNFSRPFERTDVTPWNAGGTAQFQIHASCNATQRRQIELGLAEAVDLAAHARDHILRWRNESEIYRKYFGNSPSLEAIGAFEVVVSGDKNDVLFRCDNPDGNCDLEGYAGHWRGENGTKETVICDLSYETRRSLSTMCGMGYTVSGSETNTFWASDLLHRLYHVPAIGQNWIEHFADGFEEVIDLAVENATLSTHDSETLQYFALEVYAYDISVPGIGCPGELHEHKHEEGESDAANSGESQPTATTSTNEAASTTADVPTNCHTHEGGALHCT</sequence>
<feature type="region of interest" description="Disordered" evidence="4">
    <location>
        <begin position="244"/>
        <end position="297"/>
    </location>
</feature>
<keyword evidence="2" id="KW-0325">Glycoprotein</keyword>
<gene>
    <name evidence="7" type="ORF">PMG11_01878</name>
</gene>
<dbReference type="OrthoDB" id="4689212at2759"/>
<feature type="chain" id="PRO_5002522555" evidence="5">
    <location>
        <begin position="18"/>
        <end position="297"/>
    </location>
</feature>
<proteinExistence type="inferred from homology"/>
<reference evidence="8" key="1">
    <citation type="journal article" date="2015" name="Genome Announc.">
        <title>Draft genome sequence of the fungus Penicillium brasilianum MG11.</title>
        <authorList>
            <person name="Horn F."/>
            <person name="Linde J."/>
            <person name="Mattern D.J."/>
            <person name="Walther G."/>
            <person name="Guthke R."/>
            <person name="Brakhage A.A."/>
            <person name="Valiante V."/>
        </authorList>
    </citation>
    <scope>NUCLEOTIDE SEQUENCE [LARGE SCALE GENOMIC DNA]</scope>
    <source>
        <strain evidence="8">MG11</strain>
    </source>
</reference>
<dbReference type="Pfam" id="PF13933">
    <property type="entry name" value="HRXXH"/>
    <property type="match status" value="1"/>
</dbReference>
<keyword evidence="8" id="KW-1185">Reference proteome</keyword>
<dbReference type="AlphaFoldDB" id="A0A0F7TKT1"/>
<dbReference type="GO" id="GO:0008270">
    <property type="term" value="F:zinc ion binding"/>
    <property type="evidence" value="ECO:0007669"/>
    <property type="project" value="TreeGrafter"/>
</dbReference>
<dbReference type="Gene3D" id="3.40.390.10">
    <property type="entry name" value="Collagenase (Catalytic Domain)"/>
    <property type="match status" value="1"/>
</dbReference>
<dbReference type="STRING" id="104259.A0A0F7TKT1"/>
<dbReference type="GO" id="GO:0009986">
    <property type="term" value="C:cell surface"/>
    <property type="evidence" value="ECO:0007669"/>
    <property type="project" value="TreeGrafter"/>
</dbReference>
<evidence type="ECO:0000259" key="6">
    <source>
        <dbReference type="Pfam" id="PF13933"/>
    </source>
</evidence>
<dbReference type="GO" id="GO:0009277">
    <property type="term" value="C:fungal-type cell wall"/>
    <property type="evidence" value="ECO:0007669"/>
    <property type="project" value="TreeGrafter"/>
</dbReference>
<organism evidence="7 8">
    <name type="scientific">Penicillium brasilianum</name>
    <dbReference type="NCBI Taxonomy" id="104259"/>
    <lineage>
        <taxon>Eukaryota</taxon>
        <taxon>Fungi</taxon>
        <taxon>Dikarya</taxon>
        <taxon>Ascomycota</taxon>
        <taxon>Pezizomycotina</taxon>
        <taxon>Eurotiomycetes</taxon>
        <taxon>Eurotiomycetidae</taxon>
        <taxon>Eurotiales</taxon>
        <taxon>Aspergillaceae</taxon>
        <taxon>Penicillium</taxon>
    </lineage>
</organism>
<evidence type="ECO:0000256" key="1">
    <source>
        <dbReference type="ARBA" id="ARBA00022729"/>
    </source>
</evidence>
<feature type="compositionally biased region" description="Low complexity" evidence="4">
    <location>
        <begin position="267"/>
        <end position="280"/>
    </location>
</feature>
<evidence type="ECO:0000256" key="3">
    <source>
        <dbReference type="ARBA" id="ARBA00060890"/>
    </source>
</evidence>
<feature type="signal peptide" evidence="5">
    <location>
        <begin position="1"/>
        <end position="17"/>
    </location>
</feature>
<evidence type="ECO:0000256" key="4">
    <source>
        <dbReference type="SAM" id="MobiDB-lite"/>
    </source>
</evidence>